<protein>
    <submittedName>
        <fullName evidence="1">Uncharacterized protein</fullName>
    </submittedName>
</protein>
<dbReference type="AlphaFoldDB" id="A0A545T796"/>
<dbReference type="EMBL" id="VIKR01000004">
    <property type="protein sequence ID" value="TQV73103.1"/>
    <property type="molecule type" value="Genomic_DNA"/>
</dbReference>
<dbReference type="Proteomes" id="UP000317839">
    <property type="component" value="Unassembled WGS sequence"/>
</dbReference>
<keyword evidence="2" id="KW-1185">Reference proteome</keyword>
<accession>A0A545T796</accession>
<reference evidence="1 2" key="1">
    <citation type="submission" date="2019-06" db="EMBL/GenBank/DDBJ databases">
        <title>Draft genome of Aliikangiella marina GYP-15.</title>
        <authorList>
            <person name="Wang G."/>
        </authorList>
    </citation>
    <scope>NUCLEOTIDE SEQUENCE [LARGE SCALE GENOMIC DNA]</scope>
    <source>
        <strain evidence="1 2">GYP-15</strain>
    </source>
</reference>
<proteinExistence type="predicted"/>
<comment type="caution">
    <text evidence="1">The sequence shown here is derived from an EMBL/GenBank/DDBJ whole genome shotgun (WGS) entry which is preliminary data.</text>
</comment>
<dbReference type="RefSeq" id="WP_142943235.1">
    <property type="nucleotide sequence ID" value="NZ_VIKR01000004.1"/>
</dbReference>
<dbReference type="OrthoDB" id="514079at2"/>
<evidence type="ECO:0000313" key="1">
    <source>
        <dbReference type="EMBL" id="TQV73103.1"/>
    </source>
</evidence>
<organism evidence="1 2">
    <name type="scientific">Aliikangiella marina</name>
    <dbReference type="NCBI Taxonomy" id="1712262"/>
    <lineage>
        <taxon>Bacteria</taxon>
        <taxon>Pseudomonadati</taxon>
        <taxon>Pseudomonadota</taxon>
        <taxon>Gammaproteobacteria</taxon>
        <taxon>Oceanospirillales</taxon>
        <taxon>Pleioneaceae</taxon>
        <taxon>Aliikangiella</taxon>
    </lineage>
</organism>
<sequence>MDWKIIKTNGYKEIDGTRLDLSHLQDTTYRFSIEASGKFPQIDFNVLVQYSSHCISWGPKRDEVIDFDLHGHERRVIDDKGVHRCFCDARYELSSNLPGVFETLIDRQCLFTGHENWLTVEILNSNGETEEYEVFFSITRQSSRMLRIYVESAYVREPEKVANKPVHLKRRDKVRAKVLLAKKLRGEPIRRPAGGRKRR</sequence>
<evidence type="ECO:0000313" key="2">
    <source>
        <dbReference type="Proteomes" id="UP000317839"/>
    </source>
</evidence>
<gene>
    <name evidence="1" type="ORF">FLL45_16755</name>
</gene>
<name>A0A545T796_9GAMM</name>